<dbReference type="PANTHER" id="PTHR46991:SF10">
    <property type="entry name" value="HEAT SHOCK PROTEIN HSP20_ALPHA CRYSTALLIN FAMILY"/>
    <property type="match status" value="1"/>
</dbReference>
<dbReference type="InterPro" id="IPR044656">
    <property type="entry name" value="HSP14.7/HSP23.5/HSP23.6-like"/>
</dbReference>
<gene>
    <name evidence="2" type="ORF">Cgig2_018556</name>
</gene>
<dbReference type="AlphaFoldDB" id="A0A9Q1KME1"/>
<organism evidence="2 3">
    <name type="scientific">Carnegiea gigantea</name>
    <dbReference type="NCBI Taxonomy" id="171969"/>
    <lineage>
        <taxon>Eukaryota</taxon>
        <taxon>Viridiplantae</taxon>
        <taxon>Streptophyta</taxon>
        <taxon>Embryophyta</taxon>
        <taxon>Tracheophyta</taxon>
        <taxon>Spermatophyta</taxon>
        <taxon>Magnoliopsida</taxon>
        <taxon>eudicotyledons</taxon>
        <taxon>Gunneridae</taxon>
        <taxon>Pentapetalae</taxon>
        <taxon>Caryophyllales</taxon>
        <taxon>Cactineae</taxon>
        <taxon>Cactaceae</taxon>
        <taxon>Cactoideae</taxon>
        <taxon>Echinocereeae</taxon>
        <taxon>Carnegiea</taxon>
    </lineage>
</organism>
<dbReference type="PANTHER" id="PTHR46991">
    <property type="entry name" value="23.5 KDA HEAT SHOCK PROTEIN, MITOCHONDRIAL"/>
    <property type="match status" value="1"/>
</dbReference>
<proteinExistence type="predicted"/>
<name>A0A9Q1KME1_9CARY</name>
<reference evidence="2" key="1">
    <citation type="submission" date="2022-04" db="EMBL/GenBank/DDBJ databases">
        <title>Carnegiea gigantea Genome sequencing and assembly v2.</title>
        <authorList>
            <person name="Copetti D."/>
            <person name="Sanderson M.J."/>
            <person name="Burquez A."/>
            <person name="Wojciechowski M.F."/>
        </authorList>
    </citation>
    <scope>NUCLEOTIDE SEQUENCE</scope>
    <source>
        <strain evidence="2">SGP5-SGP5p</strain>
        <tissue evidence="2">Aerial part</tissue>
    </source>
</reference>
<feature type="compositionally biased region" description="Basic and acidic residues" evidence="1">
    <location>
        <begin position="188"/>
        <end position="215"/>
    </location>
</feature>
<dbReference type="OrthoDB" id="1021492at2759"/>
<feature type="region of interest" description="Disordered" evidence="1">
    <location>
        <begin position="126"/>
        <end position="154"/>
    </location>
</feature>
<keyword evidence="3" id="KW-1185">Reference proteome</keyword>
<protein>
    <submittedName>
        <fullName evidence="2">Uncharacterized protein</fullName>
    </submittedName>
</protein>
<comment type="caution">
    <text evidence="2">The sequence shown here is derived from an EMBL/GenBank/DDBJ whole genome shotgun (WGS) entry which is preliminary data.</text>
</comment>
<evidence type="ECO:0000256" key="1">
    <source>
        <dbReference type="SAM" id="MobiDB-lite"/>
    </source>
</evidence>
<evidence type="ECO:0000313" key="3">
    <source>
        <dbReference type="Proteomes" id="UP001153076"/>
    </source>
</evidence>
<feature type="region of interest" description="Disordered" evidence="1">
    <location>
        <begin position="186"/>
        <end position="247"/>
    </location>
</feature>
<sequence length="367" mass="40180">MANRNPLIATPTKTVKHPFQIDGLPGPKGPFQKTRIGSRSVGFVLRLDMPGVPRNGFKFFKKPNKVVTFSATAPKNESFPFDESDRVYGGFLQLIGDALATPVRVIAQNGSFLMIFPETQGTLFLMPPPRPVPAQISSGSVKSDKGEGSSSGKSIDEAQAILDKINLDAMNLEGSGKSGLQKISSAEYTKEKSKHDEASSEKSRDKPEGSVKSRSDASPSNQTAEEESSPVESFPIEQSSHEAPEIAIGSTTEDVVRYINKLKIKGPDSVCEKRVVQEDGLYSLYVRADLPGLEPQLRVTTVRDRCILVYGKPQPKEHYIRGGRNYLLFIQLRCSCCKFDNLCQDHEDGVLRLLCKIRGPKPGPAAN</sequence>
<dbReference type="Proteomes" id="UP001153076">
    <property type="component" value="Unassembled WGS sequence"/>
</dbReference>
<accession>A0A9Q1KME1</accession>
<dbReference type="EMBL" id="JAKOGI010000075">
    <property type="protein sequence ID" value="KAJ8445615.1"/>
    <property type="molecule type" value="Genomic_DNA"/>
</dbReference>
<evidence type="ECO:0000313" key="2">
    <source>
        <dbReference type="EMBL" id="KAJ8445615.1"/>
    </source>
</evidence>